<dbReference type="EMBL" id="HBHT01033606">
    <property type="protein sequence ID" value="CAD9986235.1"/>
    <property type="molecule type" value="Transcribed_RNA"/>
</dbReference>
<name>A0A7S2YNU1_9STRA</name>
<keyword evidence="2" id="KW-0472">Membrane</keyword>
<evidence type="ECO:0000313" key="3">
    <source>
        <dbReference type="EMBL" id="CAD9986235.1"/>
    </source>
</evidence>
<reference evidence="3" key="1">
    <citation type="submission" date="2021-01" db="EMBL/GenBank/DDBJ databases">
        <authorList>
            <person name="Corre E."/>
            <person name="Pelletier E."/>
            <person name="Niang G."/>
            <person name="Scheremetjew M."/>
            <person name="Finn R."/>
            <person name="Kale V."/>
            <person name="Holt S."/>
            <person name="Cochrane G."/>
            <person name="Meng A."/>
            <person name="Brown T."/>
            <person name="Cohen L."/>
        </authorList>
    </citation>
    <scope>NUCLEOTIDE SEQUENCE</scope>
    <source>
        <strain evidence="3">CCMP125</strain>
    </source>
</reference>
<protein>
    <submittedName>
        <fullName evidence="3">Uncharacterized protein</fullName>
    </submittedName>
</protein>
<evidence type="ECO:0000256" key="1">
    <source>
        <dbReference type="SAM" id="MobiDB-lite"/>
    </source>
</evidence>
<feature type="transmembrane region" description="Helical" evidence="2">
    <location>
        <begin position="79"/>
        <end position="99"/>
    </location>
</feature>
<organism evidence="3">
    <name type="scientific">Entomoneis paludosa</name>
    <dbReference type="NCBI Taxonomy" id="265537"/>
    <lineage>
        <taxon>Eukaryota</taxon>
        <taxon>Sar</taxon>
        <taxon>Stramenopiles</taxon>
        <taxon>Ochrophyta</taxon>
        <taxon>Bacillariophyta</taxon>
        <taxon>Bacillariophyceae</taxon>
        <taxon>Bacillariophycidae</taxon>
        <taxon>Entomoneidaceae</taxon>
        <taxon>Entomoneis</taxon>
    </lineage>
</organism>
<feature type="transmembrane region" description="Helical" evidence="2">
    <location>
        <begin position="154"/>
        <end position="176"/>
    </location>
</feature>
<proteinExistence type="predicted"/>
<evidence type="ECO:0000256" key="2">
    <source>
        <dbReference type="SAM" id="Phobius"/>
    </source>
</evidence>
<feature type="region of interest" description="Disordered" evidence="1">
    <location>
        <begin position="197"/>
        <end position="265"/>
    </location>
</feature>
<dbReference type="AlphaFoldDB" id="A0A7S2YNU1"/>
<feature type="compositionally biased region" description="Polar residues" evidence="1">
    <location>
        <begin position="225"/>
        <end position="252"/>
    </location>
</feature>
<keyword evidence="2" id="KW-1133">Transmembrane helix</keyword>
<sequence>MGPLSFAKAWVTDDGATELLNESVWIFLFSRHPLALTLAVGTVVLQWMILRAFTIHTELQVFSVACDSAGFPVCEGWEMSFGTCVISFIILLGWTVSDMMKGLHLALASCLFPNNFERRFRFLFVACCAGGVGVGTLITSYVHILEAATSDLDALMNVVGILYVMDIDEAIFASLAKLAPHWHQRLLKEIAEEYSSLKNGGPDGSSGSDDTATPKQESAVIRMKSSVQTEPQESTMPSAAANQPRSNDTSPLQKKAEGMGESLAI</sequence>
<feature type="transmembrane region" description="Helical" evidence="2">
    <location>
        <begin position="120"/>
        <end position="142"/>
    </location>
</feature>
<keyword evidence="2" id="KW-0812">Transmembrane</keyword>
<gene>
    <name evidence="3" type="ORF">APAL1065_LOCUS22607</name>
</gene>
<accession>A0A7S2YNU1</accession>
<feature type="transmembrane region" description="Helical" evidence="2">
    <location>
        <begin position="34"/>
        <end position="53"/>
    </location>
</feature>